<comment type="caution">
    <text evidence="1">The sequence shown here is derived from an EMBL/GenBank/DDBJ whole genome shotgun (WGS) entry which is preliminary data.</text>
</comment>
<gene>
    <name evidence="1" type="ORF">CRI94_07335</name>
</gene>
<name>A0A2A8CYU7_9BACT</name>
<dbReference type="AlphaFoldDB" id="A0A2A8CYU7"/>
<accession>A0A2A8CYU7</accession>
<dbReference type="Proteomes" id="UP000220102">
    <property type="component" value="Unassembled WGS sequence"/>
</dbReference>
<reference evidence="1 2" key="1">
    <citation type="submission" date="2017-10" db="EMBL/GenBank/DDBJ databases">
        <title>Draft genome of Longibacter Salinarum.</title>
        <authorList>
            <person name="Goh K.M."/>
            <person name="Shamsir M.S."/>
            <person name="Lim S.W."/>
        </authorList>
    </citation>
    <scope>NUCLEOTIDE SEQUENCE [LARGE SCALE GENOMIC DNA]</scope>
    <source>
        <strain evidence="1 2">KCTC 52045</strain>
    </source>
</reference>
<keyword evidence="2" id="KW-1185">Reference proteome</keyword>
<protein>
    <submittedName>
        <fullName evidence="1">Uncharacterized protein</fullName>
    </submittedName>
</protein>
<dbReference type="EMBL" id="PDEQ01000003">
    <property type="protein sequence ID" value="PEN13865.1"/>
    <property type="molecule type" value="Genomic_DNA"/>
</dbReference>
<evidence type="ECO:0000313" key="2">
    <source>
        <dbReference type="Proteomes" id="UP000220102"/>
    </source>
</evidence>
<sequence>MEKSRDRLLRWRRDNLSETIYFFLAAPMLDASLLDGEKEGDVVTVHRLTDTGRALLPRATVRSARTCSLRFD</sequence>
<evidence type="ECO:0000313" key="1">
    <source>
        <dbReference type="EMBL" id="PEN13865.1"/>
    </source>
</evidence>
<organism evidence="1 2">
    <name type="scientific">Longibacter salinarum</name>
    <dbReference type="NCBI Taxonomy" id="1850348"/>
    <lineage>
        <taxon>Bacteria</taxon>
        <taxon>Pseudomonadati</taxon>
        <taxon>Rhodothermota</taxon>
        <taxon>Rhodothermia</taxon>
        <taxon>Rhodothermales</taxon>
        <taxon>Salisaetaceae</taxon>
        <taxon>Longibacter</taxon>
    </lineage>
</organism>
<proteinExistence type="predicted"/>